<evidence type="ECO:0000256" key="7">
    <source>
        <dbReference type="ARBA" id="ARBA00022723"/>
    </source>
</evidence>
<evidence type="ECO:0000256" key="1">
    <source>
        <dbReference type="ARBA" id="ARBA00001970"/>
    </source>
</evidence>
<dbReference type="Proteomes" id="UP001205890">
    <property type="component" value="Unassembled WGS sequence"/>
</dbReference>
<evidence type="ECO:0000256" key="6">
    <source>
        <dbReference type="ARBA" id="ARBA00022692"/>
    </source>
</evidence>
<evidence type="ECO:0000256" key="9">
    <source>
        <dbReference type="ARBA" id="ARBA00022989"/>
    </source>
</evidence>
<dbReference type="InterPro" id="IPR016174">
    <property type="entry name" value="Di-haem_cyt_TM"/>
</dbReference>
<comment type="caution">
    <text evidence="15">The sequence shown here is derived from an EMBL/GenBank/DDBJ whole genome shotgun (WGS) entry which is preliminary data.</text>
</comment>
<keyword evidence="9 13" id="KW-1133">Transmembrane helix</keyword>
<keyword evidence="6 13" id="KW-0812">Transmembrane</keyword>
<dbReference type="PANTHER" id="PTHR30529">
    <property type="entry name" value="CYTOCHROME B561"/>
    <property type="match status" value="1"/>
</dbReference>
<evidence type="ECO:0000256" key="5">
    <source>
        <dbReference type="ARBA" id="ARBA00022617"/>
    </source>
</evidence>
<name>A0ABT1LFM3_9HYPH</name>
<evidence type="ECO:0000256" key="8">
    <source>
        <dbReference type="ARBA" id="ARBA00022982"/>
    </source>
</evidence>
<comment type="cofactor">
    <cofactor evidence="1">
        <name>heme b</name>
        <dbReference type="ChEBI" id="CHEBI:60344"/>
    </cofactor>
</comment>
<keyword evidence="10" id="KW-0408">Iron</keyword>
<gene>
    <name evidence="15" type="ORF">NK718_17360</name>
</gene>
<feature type="transmembrane region" description="Helical" evidence="13">
    <location>
        <begin position="47"/>
        <end position="67"/>
    </location>
</feature>
<keyword evidence="3" id="KW-0813">Transport</keyword>
<feature type="transmembrane region" description="Helical" evidence="13">
    <location>
        <begin position="144"/>
        <end position="162"/>
    </location>
</feature>
<evidence type="ECO:0000256" key="12">
    <source>
        <dbReference type="ARBA" id="ARBA00037975"/>
    </source>
</evidence>
<dbReference type="PANTHER" id="PTHR30529:SF1">
    <property type="entry name" value="CYTOCHROME B561 HOMOLOG 2"/>
    <property type="match status" value="1"/>
</dbReference>
<keyword evidence="8" id="KW-0249">Electron transport</keyword>
<evidence type="ECO:0000256" key="11">
    <source>
        <dbReference type="ARBA" id="ARBA00023136"/>
    </source>
</evidence>
<keyword evidence="11 13" id="KW-0472">Membrane</keyword>
<sequence length="181" mass="19378">MAAEQGLHHYDSVSRTFHWTMAALVLGLMALGLAVDAFPRDWERGVVQVHVAFGAITLLLLVLRVAWRLTHAAPPVSEAGGALMALLAKVGHLGLYVVVAAVLVAGLATAFSRGLPIDFGIFSIPSPIAADRALARPTKEVHELLSWALMAMVAVHAAAAVWHERVLRDGTMQRMLGPRTP</sequence>
<reference evidence="15 16" key="1">
    <citation type="submission" date="2022-07" db="EMBL/GenBank/DDBJ databases">
        <authorList>
            <person name="Li W.-J."/>
            <person name="Deng Q.-Q."/>
        </authorList>
    </citation>
    <scope>NUCLEOTIDE SEQUENCE [LARGE SCALE GENOMIC DNA]</scope>
    <source>
        <strain evidence="15 16">SYSU M60028</strain>
    </source>
</reference>
<feature type="transmembrane region" description="Helical" evidence="13">
    <location>
        <begin position="93"/>
        <end position="111"/>
    </location>
</feature>
<proteinExistence type="inferred from homology"/>
<evidence type="ECO:0000256" key="4">
    <source>
        <dbReference type="ARBA" id="ARBA00022475"/>
    </source>
</evidence>
<dbReference type="SUPFAM" id="SSF81342">
    <property type="entry name" value="Transmembrane di-heme cytochromes"/>
    <property type="match status" value="1"/>
</dbReference>
<keyword evidence="5" id="KW-0349">Heme</keyword>
<dbReference type="RefSeq" id="WP_254744841.1">
    <property type="nucleotide sequence ID" value="NZ_JANCLU010000019.1"/>
</dbReference>
<evidence type="ECO:0000259" key="14">
    <source>
        <dbReference type="Pfam" id="PF01292"/>
    </source>
</evidence>
<evidence type="ECO:0000256" key="13">
    <source>
        <dbReference type="SAM" id="Phobius"/>
    </source>
</evidence>
<keyword evidence="4" id="KW-1003">Cell membrane</keyword>
<keyword evidence="7" id="KW-0479">Metal-binding</keyword>
<keyword evidence="16" id="KW-1185">Reference proteome</keyword>
<dbReference type="InterPro" id="IPR052168">
    <property type="entry name" value="Cytochrome_b561_oxidase"/>
</dbReference>
<dbReference type="Pfam" id="PF01292">
    <property type="entry name" value="Ni_hydr_CYTB"/>
    <property type="match status" value="1"/>
</dbReference>
<evidence type="ECO:0000256" key="2">
    <source>
        <dbReference type="ARBA" id="ARBA00004651"/>
    </source>
</evidence>
<dbReference type="InterPro" id="IPR011577">
    <property type="entry name" value="Cyt_b561_bac/Ni-Hgenase"/>
</dbReference>
<feature type="domain" description="Cytochrome b561 bacterial/Ni-hydrogenase" evidence="14">
    <location>
        <begin position="9"/>
        <end position="177"/>
    </location>
</feature>
<evidence type="ECO:0000256" key="10">
    <source>
        <dbReference type="ARBA" id="ARBA00023004"/>
    </source>
</evidence>
<dbReference type="Gene3D" id="1.20.950.20">
    <property type="entry name" value="Transmembrane di-heme cytochromes, Chain C"/>
    <property type="match status" value="2"/>
</dbReference>
<protein>
    <submittedName>
        <fullName evidence="15">Cytochrome b/b6 domain-containing protein</fullName>
    </submittedName>
</protein>
<accession>A0ABT1LFM3</accession>
<comment type="similarity">
    <text evidence="12">Belongs to the cytochrome b561 family.</text>
</comment>
<evidence type="ECO:0000313" key="16">
    <source>
        <dbReference type="Proteomes" id="UP001205890"/>
    </source>
</evidence>
<comment type="subcellular location">
    <subcellularLocation>
        <location evidence="2">Cell membrane</location>
        <topology evidence="2">Multi-pass membrane protein</topology>
    </subcellularLocation>
</comment>
<evidence type="ECO:0000256" key="3">
    <source>
        <dbReference type="ARBA" id="ARBA00022448"/>
    </source>
</evidence>
<organism evidence="15 16">
    <name type="scientific">Alsobacter ponti</name>
    <dbReference type="NCBI Taxonomy" id="2962936"/>
    <lineage>
        <taxon>Bacteria</taxon>
        <taxon>Pseudomonadati</taxon>
        <taxon>Pseudomonadota</taxon>
        <taxon>Alphaproteobacteria</taxon>
        <taxon>Hyphomicrobiales</taxon>
        <taxon>Alsobacteraceae</taxon>
        <taxon>Alsobacter</taxon>
    </lineage>
</organism>
<feature type="transmembrane region" description="Helical" evidence="13">
    <location>
        <begin position="16"/>
        <end position="35"/>
    </location>
</feature>
<evidence type="ECO:0000313" key="15">
    <source>
        <dbReference type="EMBL" id="MCP8940297.1"/>
    </source>
</evidence>
<dbReference type="EMBL" id="JANCLU010000019">
    <property type="protein sequence ID" value="MCP8940297.1"/>
    <property type="molecule type" value="Genomic_DNA"/>
</dbReference>